<keyword evidence="4 8" id="KW-0812">Transmembrane</keyword>
<name>A0A8J9U0K4_PHATR</name>
<dbReference type="PANTHER" id="PTHR30106:SF2">
    <property type="entry name" value="UPF0324 INNER MEMBRANE PROTEIN YEIH"/>
    <property type="match status" value="1"/>
</dbReference>
<accession>A0A8J9U0K4</accession>
<evidence type="ECO:0000256" key="2">
    <source>
        <dbReference type="ARBA" id="ARBA00007977"/>
    </source>
</evidence>
<gene>
    <name evidence="9" type="ORF">PTTT1_LOCUS54625</name>
</gene>
<organism evidence="9">
    <name type="scientific">Phaeodactylum tricornutum</name>
    <name type="common">Diatom</name>
    <dbReference type="NCBI Taxonomy" id="2850"/>
    <lineage>
        <taxon>Eukaryota</taxon>
        <taxon>Sar</taxon>
        <taxon>Stramenopiles</taxon>
        <taxon>Ochrophyta</taxon>
        <taxon>Bacillariophyta</taxon>
        <taxon>Bacillariophyceae</taxon>
        <taxon>Bacillariophycidae</taxon>
        <taxon>Naviculales</taxon>
        <taxon>Phaeodactylaceae</taxon>
        <taxon>Phaeodactylum</taxon>
    </lineage>
</organism>
<sequence>MAHERMGLENVTNPAAAVCFSRRACTMAFHYRVARRIGLQRFKYVHNNHNLLTWRLLSGSSPTPLHTKGEDAPQPKSPASSRDVTSPSSILPGLGLAAGTALGGFQAASILSDTLAIPVSGIPTSILLGMAVKNTVGYDTNTFQPGLVFATKTILQTGIVCVAAKLSFLDMVTTGSQSVPVVIASVGAGMLFLPIAGAWAGLPPRLSLLLTAGTSICGVTAITALAPAIQATPREIAVAVANTVAFGTVGMLCYPYVLHELCQGNSVQVGMCLGVAIHDTSQVLGSAMAYKETFDDQLAFQVAAVTKLVRNLGLAVAIPTLTYVYHKEHTAKSTGERLPETMSGLSTFSKYVPPFLVAFLGMSALRSGGDVMLSDVEVYSQIMNWIGNDLSKYALGTAMAGVGLSTSASSLQGVGWKPFAVGGAGALVVGGTGFTVATLVL</sequence>
<reference evidence="9" key="1">
    <citation type="submission" date="2022-02" db="EMBL/GenBank/DDBJ databases">
        <authorList>
            <person name="Giguere J D."/>
        </authorList>
    </citation>
    <scope>NUCLEOTIDE SEQUENCE</scope>
    <source>
        <strain evidence="9">CCAP 1055/1</strain>
    </source>
</reference>
<keyword evidence="5 8" id="KW-1133">Transmembrane helix</keyword>
<comment type="subcellular location">
    <subcellularLocation>
        <location evidence="1">Cell membrane</location>
        <topology evidence="1">Multi-pass membrane protein</topology>
    </subcellularLocation>
</comment>
<evidence type="ECO:0000256" key="6">
    <source>
        <dbReference type="ARBA" id="ARBA00023136"/>
    </source>
</evidence>
<feature type="transmembrane region" description="Helical" evidence="8">
    <location>
        <begin position="236"/>
        <end position="257"/>
    </location>
</feature>
<evidence type="ECO:0000256" key="4">
    <source>
        <dbReference type="ARBA" id="ARBA00022692"/>
    </source>
</evidence>
<evidence type="ECO:0000256" key="3">
    <source>
        <dbReference type="ARBA" id="ARBA00022475"/>
    </source>
</evidence>
<dbReference type="Pfam" id="PF03601">
    <property type="entry name" value="Cons_hypoth698"/>
    <property type="match status" value="1"/>
</dbReference>
<feature type="transmembrane region" description="Helical" evidence="8">
    <location>
        <begin position="181"/>
        <end position="202"/>
    </location>
</feature>
<dbReference type="EMBL" id="OU594950">
    <property type="protein sequence ID" value="CAG9294424.1"/>
    <property type="molecule type" value="Genomic_DNA"/>
</dbReference>
<comment type="similarity">
    <text evidence="2">Belongs to the UPF0324 family.</text>
</comment>
<dbReference type="GO" id="GO:0005886">
    <property type="term" value="C:plasma membrane"/>
    <property type="evidence" value="ECO:0007669"/>
    <property type="project" value="UniProtKB-SubCell"/>
</dbReference>
<keyword evidence="3" id="KW-1003">Cell membrane</keyword>
<feature type="transmembrane region" description="Helical" evidence="8">
    <location>
        <begin position="208"/>
        <end position="229"/>
    </location>
</feature>
<dbReference type="InterPro" id="IPR018383">
    <property type="entry name" value="UPF0324_pro"/>
</dbReference>
<evidence type="ECO:0000313" key="9">
    <source>
        <dbReference type="EMBL" id="CAG9294424.1"/>
    </source>
</evidence>
<evidence type="ECO:0000256" key="5">
    <source>
        <dbReference type="ARBA" id="ARBA00022989"/>
    </source>
</evidence>
<keyword evidence="6 8" id="KW-0472">Membrane</keyword>
<evidence type="ECO:0000256" key="7">
    <source>
        <dbReference type="SAM" id="MobiDB-lite"/>
    </source>
</evidence>
<dbReference type="PANTHER" id="PTHR30106">
    <property type="entry name" value="INNER MEMBRANE PROTEIN YEIH-RELATED"/>
    <property type="match status" value="1"/>
</dbReference>
<proteinExistence type="inferred from homology"/>
<evidence type="ECO:0000256" key="8">
    <source>
        <dbReference type="SAM" id="Phobius"/>
    </source>
</evidence>
<evidence type="ECO:0000256" key="1">
    <source>
        <dbReference type="ARBA" id="ARBA00004651"/>
    </source>
</evidence>
<feature type="region of interest" description="Disordered" evidence="7">
    <location>
        <begin position="63"/>
        <end position="87"/>
    </location>
</feature>
<dbReference type="Proteomes" id="UP000836788">
    <property type="component" value="Chromosome 9"/>
</dbReference>
<dbReference type="AlphaFoldDB" id="A0A8J9U0K4"/>
<feature type="compositionally biased region" description="Polar residues" evidence="7">
    <location>
        <begin position="77"/>
        <end position="87"/>
    </location>
</feature>
<protein>
    <submittedName>
        <fullName evidence="9">Uncharacterized protein</fullName>
    </submittedName>
</protein>